<evidence type="ECO:0000313" key="2">
    <source>
        <dbReference type="Proteomes" id="UP001148018"/>
    </source>
</evidence>
<dbReference type="Proteomes" id="UP001148018">
    <property type="component" value="Unassembled WGS sequence"/>
</dbReference>
<proteinExistence type="predicted"/>
<dbReference type="OrthoDB" id="8617098at2759"/>
<accession>A0A9Q0E347</accession>
<comment type="caution">
    <text evidence="1">The sequence shown here is derived from an EMBL/GenBank/DDBJ whole genome shotgun (WGS) entry which is preliminary data.</text>
</comment>
<organism evidence="1 2">
    <name type="scientific">Muraenolepis orangiensis</name>
    <name type="common">Patagonian moray cod</name>
    <dbReference type="NCBI Taxonomy" id="630683"/>
    <lineage>
        <taxon>Eukaryota</taxon>
        <taxon>Metazoa</taxon>
        <taxon>Chordata</taxon>
        <taxon>Craniata</taxon>
        <taxon>Vertebrata</taxon>
        <taxon>Euteleostomi</taxon>
        <taxon>Actinopterygii</taxon>
        <taxon>Neopterygii</taxon>
        <taxon>Teleostei</taxon>
        <taxon>Neoteleostei</taxon>
        <taxon>Acanthomorphata</taxon>
        <taxon>Zeiogadaria</taxon>
        <taxon>Gadariae</taxon>
        <taxon>Gadiformes</taxon>
        <taxon>Muraenolepidoidei</taxon>
        <taxon>Muraenolepididae</taxon>
        <taxon>Muraenolepis</taxon>
    </lineage>
</organism>
<name>A0A9Q0E347_9TELE</name>
<gene>
    <name evidence="1" type="ORF">NHX12_001480</name>
</gene>
<keyword evidence="2" id="KW-1185">Reference proteome</keyword>
<dbReference type="AlphaFoldDB" id="A0A9Q0E347"/>
<dbReference type="EMBL" id="JANIIK010000109">
    <property type="protein sequence ID" value="KAJ3597965.1"/>
    <property type="molecule type" value="Genomic_DNA"/>
</dbReference>
<sequence>MGWMMISGESCLSLDITAVSWNEEISYSSGLLHSAEHGGEKARLTVVLSGYVVLHACHSEYWRQVAGEVETQPRDRAVNQIAMMLAIMGLGLSYYSR</sequence>
<reference evidence="1" key="1">
    <citation type="submission" date="2022-07" db="EMBL/GenBank/DDBJ databases">
        <title>Chromosome-level genome of Muraenolepis orangiensis.</title>
        <authorList>
            <person name="Kim J."/>
        </authorList>
    </citation>
    <scope>NUCLEOTIDE SEQUENCE</scope>
    <source>
        <strain evidence="1">KU_S4_2022</strain>
        <tissue evidence="1">Muscle</tissue>
    </source>
</reference>
<protein>
    <submittedName>
        <fullName evidence="1">Uncharacterized protein</fullName>
    </submittedName>
</protein>
<evidence type="ECO:0000313" key="1">
    <source>
        <dbReference type="EMBL" id="KAJ3597965.1"/>
    </source>
</evidence>